<dbReference type="PANTHER" id="PTHR47977">
    <property type="entry name" value="RAS-RELATED PROTEIN RAB"/>
    <property type="match status" value="1"/>
</dbReference>
<dbReference type="PROSITE" id="PS51421">
    <property type="entry name" value="RAS"/>
    <property type="match status" value="1"/>
</dbReference>
<dbReference type="EMBL" id="JAPCXB010000187">
    <property type="protein sequence ID" value="KAJ1605222.1"/>
    <property type="molecule type" value="Genomic_DNA"/>
</dbReference>
<evidence type="ECO:0000256" key="2">
    <source>
        <dbReference type="ARBA" id="ARBA00023134"/>
    </source>
</evidence>
<evidence type="ECO:0000256" key="1">
    <source>
        <dbReference type="ARBA" id="ARBA00022741"/>
    </source>
</evidence>
<dbReference type="Proteomes" id="UP001071777">
    <property type="component" value="Unassembled WGS sequence"/>
</dbReference>
<feature type="non-terminal residue" evidence="3">
    <location>
        <position position="1"/>
    </location>
</feature>
<dbReference type="SMART" id="SM00174">
    <property type="entry name" value="RHO"/>
    <property type="match status" value="1"/>
</dbReference>
<dbReference type="InterPro" id="IPR005225">
    <property type="entry name" value="Small_GTP-bd"/>
</dbReference>
<dbReference type="PROSITE" id="PS51419">
    <property type="entry name" value="RAB"/>
    <property type="match status" value="1"/>
</dbReference>
<evidence type="ECO:0000313" key="3">
    <source>
        <dbReference type="EMBL" id="KAJ1605222.1"/>
    </source>
</evidence>
<keyword evidence="2" id="KW-0342">GTP-binding</keyword>
<dbReference type="Pfam" id="PF00071">
    <property type="entry name" value="Ras"/>
    <property type="match status" value="1"/>
</dbReference>
<sequence length="217" mass="24580">DSDKYDHLIKILLLGDSSVGKSSLLLRYCKAKFNNAFTVTIGVDFKSQIIQYNGLRYKLQIWDTAGQERFRTITPAYYRSAMGVVLVYDITNLETFENLNYWIECLENYSDSESTIKILVGNKTDLQSARQVSEQKGRNLAQVFGIPFFEISAKNNTGVEEMFNQLAEMIIESESFQNHALKNPLSASLSLEDSKCHGKESCRQKSLSKCCQSQIPA</sequence>
<dbReference type="CDD" id="cd00154">
    <property type="entry name" value="Rab"/>
    <property type="match status" value="1"/>
</dbReference>
<dbReference type="SUPFAM" id="SSF52540">
    <property type="entry name" value="P-loop containing nucleoside triphosphate hydrolases"/>
    <property type="match status" value="1"/>
</dbReference>
<dbReference type="InterPro" id="IPR001806">
    <property type="entry name" value="Small_GTPase"/>
</dbReference>
<dbReference type="NCBIfam" id="TIGR00231">
    <property type="entry name" value="small_GTP"/>
    <property type="match status" value="1"/>
</dbReference>
<dbReference type="Gene3D" id="3.40.50.300">
    <property type="entry name" value="P-loop containing nucleotide triphosphate hydrolases"/>
    <property type="match status" value="1"/>
</dbReference>
<organism evidence="3 4">
    <name type="scientific">Cryptosporidium canis</name>
    <dbReference type="NCBI Taxonomy" id="195482"/>
    <lineage>
        <taxon>Eukaryota</taxon>
        <taxon>Sar</taxon>
        <taxon>Alveolata</taxon>
        <taxon>Apicomplexa</taxon>
        <taxon>Conoidasida</taxon>
        <taxon>Coccidia</taxon>
        <taxon>Eucoccidiorida</taxon>
        <taxon>Eimeriorina</taxon>
        <taxon>Cryptosporidiidae</taxon>
        <taxon>Cryptosporidium</taxon>
    </lineage>
</organism>
<keyword evidence="1" id="KW-0547">Nucleotide-binding</keyword>
<reference evidence="3" key="1">
    <citation type="submission" date="2022-10" db="EMBL/GenBank/DDBJ databases">
        <title>Adaptive evolution leads to modifications in subtelomeric GC content in a zoonotic Cryptosporidium species.</title>
        <authorList>
            <person name="Li J."/>
            <person name="Feng Y."/>
            <person name="Xiao L."/>
        </authorList>
    </citation>
    <scope>NUCLEOTIDE SEQUENCE</scope>
    <source>
        <strain evidence="3">25894</strain>
    </source>
</reference>
<proteinExistence type="predicted"/>
<dbReference type="PROSITE" id="PS51420">
    <property type="entry name" value="RHO"/>
    <property type="match status" value="1"/>
</dbReference>
<dbReference type="SMART" id="SM00173">
    <property type="entry name" value="RAS"/>
    <property type="match status" value="1"/>
</dbReference>
<name>A0ABQ8P215_9CRYT</name>
<dbReference type="SMART" id="SM00175">
    <property type="entry name" value="RAB"/>
    <property type="match status" value="1"/>
</dbReference>
<dbReference type="InterPro" id="IPR050227">
    <property type="entry name" value="Rab"/>
</dbReference>
<protein>
    <submittedName>
        <fullName evidence="3">RAS small GTPases RIC1/ypt1</fullName>
    </submittedName>
</protein>
<comment type="caution">
    <text evidence="3">The sequence shown here is derived from an EMBL/GenBank/DDBJ whole genome shotgun (WGS) entry which is preliminary data.</text>
</comment>
<accession>A0ABQ8P215</accession>
<dbReference type="PRINTS" id="PR00449">
    <property type="entry name" value="RASTRNSFRMNG"/>
</dbReference>
<dbReference type="InterPro" id="IPR027417">
    <property type="entry name" value="P-loop_NTPase"/>
</dbReference>
<dbReference type="SMART" id="SM00176">
    <property type="entry name" value="RAN"/>
    <property type="match status" value="1"/>
</dbReference>
<gene>
    <name evidence="3" type="ORF">OJ252_3538</name>
</gene>
<evidence type="ECO:0000313" key="4">
    <source>
        <dbReference type="Proteomes" id="UP001071777"/>
    </source>
</evidence>
<keyword evidence="4" id="KW-1185">Reference proteome</keyword>